<dbReference type="GeneID" id="301136063"/>
<dbReference type="Gene3D" id="1.25.40.10">
    <property type="entry name" value="Tetratricopeptide repeat domain"/>
    <property type="match status" value="1"/>
</dbReference>
<name>A0A0M0LN62_9BACL</name>
<dbReference type="Proteomes" id="UP000036867">
    <property type="component" value="Unassembled WGS sequence"/>
</dbReference>
<dbReference type="RefSeq" id="WP_053416514.1">
    <property type="nucleotide sequence ID" value="NZ_JBCMNK010000005.1"/>
</dbReference>
<evidence type="ECO:0000313" key="1">
    <source>
        <dbReference type="EMBL" id="KOO52347.1"/>
    </source>
</evidence>
<protein>
    <submittedName>
        <fullName evidence="1">Uncharacterized protein</fullName>
    </submittedName>
</protein>
<gene>
    <name evidence="1" type="ORF">AMD00_08090</name>
</gene>
<dbReference type="STRING" id="263475.AMD00_08090"/>
<sequence>MRKKRHNILKQDNVIVFPGAIDKLIADGHHFAEHYQYDLAVQALSEALQYTEGDESTLSVYAFSLYEIRNFEKAKEACEKLLAIGPHKYIEAMELYLTVCMELKEFNQVEELIRSLLEEQVIPEESIPKFIRLQELNARIAENLIQTDEPVVDLKIDSTELQLDHFFSLSYMKQFQLLQSIRQVNIRHIKEEIVSIIEDDRIHPLLQSEALLLLVSQQVDTTVKVTKFNVQCTVNPSELAEPSALPVTKAVLSVVEDELQQEPSALDMVQYLIHRHIVVTYPFEWFDYEAREIADGYVDFVHSMFGEVKETDYDLMDFFHKLEQLSELPDV</sequence>
<dbReference type="SUPFAM" id="SSF48452">
    <property type="entry name" value="TPR-like"/>
    <property type="match status" value="1"/>
</dbReference>
<dbReference type="SUPFAM" id="SSF116965">
    <property type="entry name" value="Hypothetical protein MPN330"/>
    <property type="match status" value="1"/>
</dbReference>
<dbReference type="AlphaFoldDB" id="A0A0M0LN62"/>
<comment type="caution">
    <text evidence="1">The sequence shown here is derived from an EMBL/GenBank/DDBJ whole genome shotgun (WGS) entry which is preliminary data.</text>
</comment>
<dbReference type="OrthoDB" id="2364593at2"/>
<accession>A0A0M0LN62</accession>
<organism evidence="1 2">
    <name type="scientific">Viridibacillus arvi</name>
    <dbReference type="NCBI Taxonomy" id="263475"/>
    <lineage>
        <taxon>Bacteria</taxon>
        <taxon>Bacillati</taxon>
        <taxon>Bacillota</taxon>
        <taxon>Bacilli</taxon>
        <taxon>Bacillales</taxon>
        <taxon>Caryophanaceae</taxon>
        <taxon>Viridibacillus</taxon>
    </lineage>
</organism>
<evidence type="ECO:0000313" key="2">
    <source>
        <dbReference type="Proteomes" id="UP000036867"/>
    </source>
</evidence>
<reference evidence="2" key="1">
    <citation type="submission" date="2015-08" db="EMBL/GenBank/DDBJ databases">
        <title>Fjat-10028 dsm 16317.</title>
        <authorList>
            <person name="Liu B."/>
            <person name="Wang J."/>
            <person name="Zhu Y."/>
            <person name="Liu G."/>
            <person name="Chen Q."/>
            <person name="Chen Z."/>
            <person name="Lan J."/>
            <person name="Che J."/>
            <person name="Ge C."/>
            <person name="Shi H."/>
            <person name="Pan Z."/>
            <person name="Liu X."/>
        </authorList>
    </citation>
    <scope>NUCLEOTIDE SEQUENCE [LARGE SCALE GENOMIC DNA]</scope>
    <source>
        <strain evidence="2">DSM 16317</strain>
    </source>
</reference>
<dbReference type="EMBL" id="LILB01000001">
    <property type="protein sequence ID" value="KOO52347.1"/>
    <property type="molecule type" value="Genomic_DNA"/>
</dbReference>
<keyword evidence="2" id="KW-1185">Reference proteome</keyword>
<dbReference type="InterPro" id="IPR011990">
    <property type="entry name" value="TPR-like_helical_dom_sf"/>
</dbReference>
<proteinExistence type="predicted"/>